<protein>
    <submittedName>
        <fullName evidence="1">Uncharacterized protein</fullName>
    </submittedName>
</protein>
<sequence>MEAARTCSRLLTPSIHLISGHVVSQTAVQVVADVLSKLLVVGITDPDPDIRYCVLASLDERFDAHLAQAENLQALFVALNDEVFEIRELAICTRTPQQHEPRFRHALPARCSSR</sequence>
<comment type="caution">
    <text evidence="1">The sequence shown here is derived from an EMBL/GenBank/DDBJ whole genome shotgun (WGS) entry which is preliminary data.</text>
</comment>
<dbReference type="GO" id="GO:0031932">
    <property type="term" value="C:TORC2 complex"/>
    <property type="evidence" value="ECO:0007669"/>
    <property type="project" value="TreeGrafter"/>
</dbReference>
<dbReference type="GO" id="GO:0004674">
    <property type="term" value="F:protein serine/threonine kinase activity"/>
    <property type="evidence" value="ECO:0007669"/>
    <property type="project" value="TreeGrafter"/>
</dbReference>
<name>A0A7J5ZE51_DISMA</name>
<dbReference type="Proteomes" id="UP000518266">
    <property type="component" value="Unassembled WGS sequence"/>
</dbReference>
<dbReference type="SUPFAM" id="SSF48371">
    <property type="entry name" value="ARM repeat"/>
    <property type="match status" value="1"/>
</dbReference>
<dbReference type="GO" id="GO:0038202">
    <property type="term" value="P:TORC1 signaling"/>
    <property type="evidence" value="ECO:0007669"/>
    <property type="project" value="TreeGrafter"/>
</dbReference>
<evidence type="ECO:0000313" key="2">
    <source>
        <dbReference type="Proteomes" id="UP000518266"/>
    </source>
</evidence>
<dbReference type="InterPro" id="IPR050517">
    <property type="entry name" value="DDR_Repair_Kinase"/>
</dbReference>
<dbReference type="GO" id="GO:0031931">
    <property type="term" value="C:TORC1 complex"/>
    <property type="evidence" value="ECO:0007669"/>
    <property type="project" value="TreeGrafter"/>
</dbReference>
<keyword evidence="2" id="KW-1185">Reference proteome</keyword>
<dbReference type="PANTHER" id="PTHR11139">
    <property type="entry name" value="ATAXIA TELANGIECTASIA MUTATED ATM -RELATED"/>
    <property type="match status" value="1"/>
</dbReference>
<accession>A0A7J5ZE51</accession>
<reference evidence="1 2" key="1">
    <citation type="submission" date="2020-03" db="EMBL/GenBank/DDBJ databases">
        <title>Dissostichus mawsoni Genome sequencing and assembly.</title>
        <authorList>
            <person name="Park H."/>
        </authorList>
    </citation>
    <scope>NUCLEOTIDE SEQUENCE [LARGE SCALE GENOMIC DNA]</scope>
    <source>
        <strain evidence="1">DM0001</strain>
        <tissue evidence="1">Muscle</tissue>
    </source>
</reference>
<dbReference type="InterPro" id="IPR016024">
    <property type="entry name" value="ARM-type_fold"/>
</dbReference>
<organism evidence="1 2">
    <name type="scientific">Dissostichus mawsoni</name>
    <name type="common">Antarctic cod</name>
    <dbReference type="NCBI Taxonomy" id="36200"/>
    <lineage>
        <taxon>Eukaryota</taxon>
        <taxon>Metazoa</taxon>
        <taxon>Chordata</taxon>
        <taxon>Craniata</taxon>
        <taxon>Vertebrata</taxon>
        <taxon>Euteleostomi</taxon>
        <taxon>Actinopterygii</taxon>
        <taxon>Neopterygii</taxon>
        <taxon>Teleostei</taxon>
        <taxon>Neoteleostei</taxon>
        <taxon>Acanthomorphata</taxon>
        <taxon>Eupercaria</taxon>
        <taxon>Perciformes</taxon>
        <taxon>Notothenioidei</taxon>
        <taxon>Nototheniidae</taxon>
        <taxon>Dissostichus</taxon>
    </lineage>
</organism>
<evidence type="ECO:0000313" key="1">
    <source>
        <dbReference type="EMBL" id="KAF3860085.1"/>
    </source>
</evidence>
<dbReference type="OrthoDB" id="8658262at2759"/>
<dbReference type="GO" id="GO:0005634">
    <property type="term" value="C:nucleus"/>
    <property type="evidence" value="ECO:0007669"/>
    <property type="project" value="TreeGrafter"/>
</dbReference>
<proteinExistence type="predicted"/>
<dbReference type="EMBL" id="JAAKFY010000002">
    <property type="protein sequence ID" value="KAF3860085.1"/>
    <property type="molecule type" value="Genomic_DNA"/>
</dbReference>
<gene>
    <name evidence="1" type="ORF">F7725_000340</name>
</gene>
<dbReference type="AlphaFoldDB" id="A0A7J5ZE51"/>
<dbReference type="GO" id="GO:0005737">
    <property type="term" value="C:cytoplasm"/>
    <property type="evidence" value="ECO:0007669"/>
    <property type="project" value="TreeGrafter"/>
</dbReference>
<dbReference type="PANTHER" id="PTHR11139:SF9">
    <property type="entry name" value="SERINE_THREONINE-PROTEIN KINASE MTOR"/>
    <property type="match status" value="1"/>
</dbReference>
<dbReference type="GO" id="GO:0016242">
    <property type="term" value="P:negative regulation of macroautophagy"/>
    <property type="evidence" value="ECO:0007669"/>
    <property type="project" value="TreeGrafter"/>
</dbReference>